<proteinExistence type="predicted"/>
<keyword evidence="3" id="KW-1185">Reference proteome</keyword>
<gene>
    <name evidence="2" type="ORF">PR048_011354</name>
</gene>
<sequence>MTTSPTRQAHQWHTMTRSGKLSSPPLRCTTLLPTTPTLTSLHEAVINAQATCPEVTKWRETCTQKTAENWCVIDNCVETRSGATSNVWCVYIPPTAHNEVLLHAHASNLSGHQDTK</sequence>
<dbReference type="Proteomes" id="UP001159363">
    <property type="component" value="Chromosome X"/>
</dbReference>
<evidence type="ECO:0000256" key="1">
    <source>
        <dbReference type="SAM" id="MobiDB-lite"/>
    </source>
</evidence>
<name>A0ABQ9HMM9_9NEOP</name>
<evidence type="ECO:0000313" key="3">
    <source>
        <dbReference type="Proteomes" id="UP001159363"/>
    </source>
</evidence>
<evidence type="ECO:0000313" key="2">
    <source>
        <dbReference type="EMBL" id="KAJ8885158.1"/>
    </source>
</evidence>
<accession>A0ABQ9HMM9</accession>
<organism evidence="2 3">
    <name type="scientific">Dryococelus australis</name>
    <dbReference type="NCBI Taxonomy" id="614101"/>
    <lineage>
        <taxon>Eukaryota</taxon>
        <taxon>Metazoa</taxon>
        <taxon>Ecdysozoa</taxon>
        <taxon>Arthropoda</taxon>
        <taxon>Hexapoda</taxon>
        <taxon>Insecta</taxon>
        <taxon>Pterygota</taxon>
        <taxon>Neoptera</taxon>
        <taxon>Polyneoptera</taxon>
        <taxon>Phasmatodea</taxon>
        <taxon>Verophasmatodea</taxon>
        <taxon>Anareolatae</taxon>
        <taxon>Phasmatidae</taxon>
        <taxon>Eurycanthinae</taxon>
        <taxon>Dryococelus</taxon>
    </lineage>
</organism>
<dbReference type="EMBL" id="JARBHB010000004">
    <property type="protein sequence ID" value="KAJ8885158.1"/>
    <property type="molecule type" value="Genomic_DNA"/>
</dbReference>
<feature type="region of interest" description="Disordered" evidence="1">
    <location>
        <begin position="1"/>
        <end position="24"/>
    </location>
</feature>
<comment type="caution">
    <text evidence="2">The sequence shown here is derived from an EMBL/GenBank/DDBJ whole genome shotgun (WGS) entry which is preliminary data.</text>
</comment>
<feature type="compositionally biased region" description="Polar residues" evidence="1">
    <location>
        <begin position="1"/>
        <end position="20"/>
    </location>
</feature>
<reference evidence="2 3" key="1">
    <citation type="submission" date="2023-02" db="EMBL/GenBank/DDBJ databases">
        <title>LHISI_Scaffold_Assembly.</title>
        <authorList>
            <person name="Stuart O.P."/>
            <person name="Cleave R."/>
            <person name="Magrath M.J.L."/>
            <person name="Mikheyev A.S."/>
        </authorList>
    </citation>
    <scope>NUCLEOTIDE SEQUENCE [LARGE SCALE GENOMIC DNA]</scope>
    <source>
        <strain evidence="2">Daus_M_001</strain>
        <tissue evidence="2">Leg muscle</tissue>
    </source>
</reference>
<protein>
    <submittedName>
        <fullName evidence="2">Uncharacterized protein</fullName>
    </submittedName>
</protein>